<dbReference type="SUPFAM" id="SSF88946">
    <property type="entry name" value="Sigma2 domain of RNA polymerase sigma factors"/>
    <property type="match status" value="1"/>
</dbReference>
<dbReference type="Pfam" id="PF04542">
    <property type="entry name" value="Sigma70_r2"/>
    <property type="match status" value="1"/>
</dbReference>
<dbReference type="Pfam" id="PF04545">
    <property type="entry name" value="Sigma70_r4"/>
    <property type="match status" value="1"/>
</dbReference>
<dbReference type="InterPro" id="IPR014284">
    <property type="entry name" value="RNA_pol_sigma-70_dom"/>
</dbReference>
<evidence type="ECO:0000259" key="5">
    <source>
        <dbReference type="Pfam" id="PF04542"/>
    </source>
</evidence>
<comment type="caution">
    <text evidence="7">The sequence shown here is derived from an EMBL/GenBank/DDBJ whole genome shotgun (WGS) entry which is preliminary data.</text>
</comment>
<dbReference type="AlphaFoldDB" id="A0A3L8PPT6"/>
<accession>A0A3L8PPT6</accession>
<dbReference type="GO" id="GO:0006352">
    <property type="term" value="P:DNA-templated transcription initiation"/>
    <property type="evidence" value="ECO:0007669"/>
    <property type="project" value="InterPro"/>
</dbReference>
<name>A0A3L8PPT6_9ACTN</name>
<dbReference type="SUPFAM" id="SSF88659">
    <property type="entry name" value="Sigma3 and sigma4 domains of RNA polymerase sigma factors"/>
    <property type="match status" value="2"/>
</dbReference>
<reference evidence="7 8" key="1">
    <citation type="submission" date="2018-10" db="EMBL/GenBank/DDBJ databases">
        <title>Aeromicrobium sp. 9W16Y-2 whole genome shotgun sequence.</title>
        <authorList>
            <person name="Li F."/>
        </authorList>
    </citation>
    <scope>NUCLEOTIDE SEQUENCE [LARGE SCALE GENOMIC DNA]</scope>
    <source>
        <strain evidence="7 8">9W16Y-2</strain>
    </source>
</reference>
<dbReference type="InterPro" id="IPR007627">
    <property type="entry name" value="RNA_pol_sigma70_r2"/>
</dbReference>
<evidence type="ECO:0000256" key="3">
    <source>
        <dbReference type="ARBA" id="ARBA00023125"/>
    </source>
</evidence>
<protein>
    <submittedName>
        <fullName evidence="7">Sigma-70 family RNA polymerase sigma factor</fullName>
    </submittedName>
</protein>
<dbReference type="InterPro" id="IPR013325">
    <property type="entry name" value="RNA_pol_sigma_r2"/>
</dbReference>
<evidence type="ECO:0000256" key="1">
    <source>
        <dbReference type="ARBA" id="ARBA00023015"/>
    </source>
</evidence>
<dbReference type="GO" id="GO:0016987">
    <property type="term" value="F:sigma factor activity"/>
    <property type="evidence" value="ECO:0007669"/>
    <property type="project" value="UniProtKB-KW"/>
</dbReference>
<dbReference type="EMBL" id="RDBF01000003">
    <property type="protein sequence ID" value="RLV56458.1"/>
    <property type="molecule type" value="Genomic_DNA"/>
</dbReference>
<keyword evidence="4" id="KW-0804">Transcription</keyword>
<evidence type="ECO:0000259" key="6">
    <source>
        <dbReference type="Pfam" id="PF04545"/>
    </source>
</evidence>
<dbReference type="InterPro" id="IPR013324">
    <property type="entry name" value="RNA_pol_sigma_r3/r4-like"/>
</dbReference>
<keyword evidence="1" id="KW-0805">Transcription regulation</keyword>
<evidence type="ECO:0000256" key="4">
    <source>
        <dbReference type="ARBA" id="ARBA00023163"/>
    </source>
</evidence>
<gene>
    <name evidence="7" type="ORF">D9V41_05110</name>
</gene>
<keyword evidence="2" id="KW-0731">Sigma factor</keyword>
<evidence type="ECO:0000313" key="7">
    <source>
        <dbReference type="EMBL" id="RLV56458.1"/>
    </source>
</evidence>
<dbReference type="NCBIfam" id="TIGR02937">
    <property type="entry name" value="sigma70-ECF"/>
    <property type="match status" value="1"/>
</dbReference>
<dbReference type="CDD" id="cd06171">
    <property type="entry name" value="Sigma70_r4"/>
    <property type="match status" value="1"/>
</dbReference>
<evidence type="ECO:0000256" key="2">
    <source>
        <dbReference type="ARBA" id="ARBA00023082"/>
    </source>
</evidence>
<evidence type="ECO:0000313" key="8">
    <source>
        <dbReference type="Proteomes" id="UP000282515"/>
    </source>
</evidence>
<dbReference type="PANTHER" id="PTHR30385">
    <property type="entry name" value="SIGMA FACTOR F FLAGELLAR"/>
    <property type="match status" value="1"/>
</dbReference>
<dbReference type="OrthoDB" id="9799825at2"/>
<keyword evidence="3" id="KW-0238">DNA-binding</keyword>
<dbReference type="InterPro" id="IPR007630">
    <property type="entry name" value="RNA_pol_sigma70_r4"/>
</dbReference>
<dbReference type="Gene3D" id="1.10.1740.10">
    <property type="match status" value="1"/>
</dbReference>
<dbReference type="PANTHER" id="PTHR30385:SF7">
    <property type="entry name" value="RNA POLYMERASE SIGMA FACTOR FLIA"/>
    <property type="match status" value="1"/>
</dbReference>
<proteinExistence type="predicted"/>
<dbReference type="Gene3D" id="1.20.140.160">
    <property type="match status" value="1"/>
</dbReference>
<organism evidence="7 8">
    <name type="scientific">Aeromicrobium phragmitis</name>
    <dbReference type="NCBI Taxonomy" id="2478914"/>
    <lineage>
        <taxon>Bacteria</taxon>
        <taxon>Bacillati</taxon>
        <taxon>Actinomycetota</taxon>
        <taxon>Actinomycetes</taxon>
        <taxon>Propionibacteriales</taxon>
        <taxon>Nocardioidaceae</taxon>
        <taxon>Aeromicrobium</taxon>
    </lineage>
</organism>
<sequence length="294" mass="31532">MCSPAPCHVVTSLRRRRMGNTARSADDDEIVDHMPLVGHVVREMMSRVPAHVSRDDLTAAGLAALVQAARSFDDSLGVPFAKYAVRRIRGAVIDELRAVDWASRSVRRRAREVERTRAELAGALGRVPAHAEIATAMGVPVDEVLANDQDVARAEIIALSSPAGSVIADLLPAHGPTPEQMVEHREQLDYLVHAIAELPERLRRVVEGYFLQELPMAELAAELGVTESRISQIRAEALTLIRAAMQRALAAEAADAAKAAAAPGRAARRVEAYVSAVMNRRDAAASALGSPATA</sequence>
<dbReference type="Proteomes" id="UP000282515">
    <property type="component" value="Unassembled WGS sequence"/>
</dbReference>
<keyword evidence="8" id="KW-1185">Reference proteome</keyword>
<feature type="domain" description="RNA polymerase sigma-70 region 2" evidence="5">
    <location>
        <begin position="33"/>
        <end position="101"/>
    </location>
</feature>
<feature type="domain" description="RNA polymerase sigma-70 region 4" evidence="6">
    <location>
        <begin position="194"/>
        <end position="242"/>
    </location>
</feature>
<dbReference type="GO" id="GO:0003677">
    <property type="term" value="F:DNA binding"/>
    <property type="evidence" value="ECO:0007669"/>
    <property type="project" value="UniProtKB-KW"/>
</dbReference>